<keyword evidence="7" id="KW-1185">Reference proteome</keyword>
<keyword evidence="3" id="KW-0547">Nucleotide-binding</keyword>
<dbReference type="Proteomes" id="UP000070184">
    <property type="component" value="Unassembled WGS sequence"/>
</dbReference>
<dbReference type="PANTHER" id="PTHR43335">
    <property type="entry name" value="ABC TRANSPORTER, ATP-BINDING PROTEIN"/>
    <property type="match status" value="1"/>
</dbReference>
<dbReference type="PROSITE" id="PS00211">
    <property type="entry name" value="ABC_TRANSPORTER_1"/>
    <property type="match status" value="1"/>
</dbReference>
<sequence>MSSAIEASGLVKTYGNVRALDGLDLEVGEEVHGFLGPNGAGKTTTIRILTGLLKPDQGKARIFGRDAAGGSGVRTDVGYMPELPSFPGHLTGRELLDIYGRLYGVEKDDRETQTAELLNLVGLEDSGDRRVSGYSKGMQQRLGVAQSLLGDPDLVIMDEPTAGLDPEGRAEVREVVKRVGKKGSAVFLSSHLLEEVEKVCTHVTIIHRGRGIVSGPVEEVSQRVSEREEIVAEVDELSEKIVSSVERIPQVKRVDVDGNELTVLTEIGSDIRREVSRAVFEAGGIIIGMGRKKKSLEDVFLEFTRGKGGENE</sequence>
<evidence type="ECO:0000259" key="5">
    <source>
        <dbReference type="PROSITE" id="PS50893"/>
    </source>
</evidence>
<evidence type="ECO:0000256" key="2">
    <source>
        <dbReference type="ARBA" id="ARBA00022448"/>
    </source>
</evidence>
<dbReference type="InterPro" id="IPR027417">
    <property type="entry name" value="P-loop_NTPase"/>
</dbReference>
<dbReference type="InterPro" id="IPR017871">
    <property type="entry name" value="ABC_transporter-like_CS"/>
</dbReference>
<evidence type="ECO:0000313" key="7">
    <source>
        <dbReference type="Proteomes" id="UP000070184"/>
    </source>
</evidence>
<organism evidence="6 7">
    <name type="scientific">candidate division MSBL1 archaeon SCGC-AAA259B11</name>
    <dbReference type="NCBI Taxonomy" id="1698260"/>
    <lineage>
        <taxon>Archaea</taxon>
        <taxon>Methanobacteriati</taxon>
        <taxon>Methanobacteriota</taxon>
        <taxon>candidate division MSBL1</taxon>
    </lineage>
</organism>
<comment type="similarity">
    <text evidence="1">Belongs to the ABC transporter superfamily.</text>
</comment>
<reference evidence="6 7" key="1">
    <citation type="journal article" date="2016" name="Sci. Rep.">
        <title>Metabolic traits of an uncultured archaeal lineage -MSBL1- from brine pools of the Red Sea.</title>
        <authorList>
            <person name="Mwirichia R."/>
            <person name="Alam I."/>
            <person name="Rashid M."/>
            <person name="Vinu M."/>
            <person name="Ba-Alawi W."/>
            <person name="Anthony Kamau A."/>
            <person name="Kamanda Ngugi D."/>
            <person name="Goker M."/>
            <person name="Klenk H.P."/>
            <person name="Bajic V."/>
            <person name="Stingl U."/>
        </authorList>
    </citation>
    <scope>NUCLEOTIDE SEQUENCE [LARGE SCALE GENOMIC DNA]</scope>
    <source>
        <strain evidence="6">SCGC-AAA259B11</strain>
    </source>
</reference>
<evidence type="ECO:0000256" key="3">
    <source>
        <dbReference type="ARBA" id="ARBA00022741"/>
    </source>
</evidence>
<comment type="caution">
    <text evidence="6">The sequence shown here is derived from an EMBL/GenBank/DDBJ whole genome shotgun (WGS) entry which is preliminary data.</text>
</comment>
<dbReference type="PROSITE" id="PS50893">
    <property type="entry name" value="ABC_TRANSPORTER_2"/>
    <property type="match status" value="1"/>
</dbReference>
<keyword evidence="2" id="KW-0813">Transport</keyword>
<keyword evidence="4" id="KW-0067">ATP-binding</keyword>
<dbReference type="AlphaFoldDB" id="A0A133U3F8"/>
<dbReference type="SMART" id="SM00382">
    <property type="entry name" value="AAA"/>
    <property type="match status" value="1"/>
</dbReference>
<dbReference type="InterPro" id="IPR003439">
    <property type="entry name" value="ABC_transporter-like_ATP-bd"/>
</dbReference>
<dbReference type="InterPro" id="IPR003593">
    <property type="entry name" value="AAA+_ATPase"/>
</dbReference>
<name>A0A133U3F8_9EURY</name>
<protein>
    <recommendedName>
        <fullName evidence="5">ABC transporter domain-containing protein</fullName>
    </recommendedName>
</protein>
<dbReference type="EMBL" id="LHXK01000085">
    <property type="protein sequence ID" value="KXA88729.1"/>
    <property type="molecule type" value="Genomic_DNA"/>
</dbReference>
<feature type="domain" description="ABC transporter" evidence="5">
    <location>
        <begin position="5"/>
        <end position="233"/>
    </location>
</feature>
<dbReference type="Gene3D" id="3.40.50.300">
    <property type="entry name" value="P-loop containing nucleotide triphosphate hydrolases"/>
    <property type="match status" value="1"/>
</dbReference>
<dbReference type="GO" id="GO:0005524">
    <property type="term" value="F:ATP binding"/>
    <property type="evidence" value="ECO:0007669"/>
    <property type="project" value="UniProtKB-KW"/>
</dbReference>
<evidence type="ECO:0000256" key="4">
    <source>
        <dbReference type="ARBA" id="ARBA00022840"/>
    </source>
</evidence>
<dbReference type="PATRIC" id="fig|1698260.3.peg.1107"/>
<accession>A0A133U3F8</accession>
<proteinExistence type="inferred from homology"/>
<evidence type="ECO:0000313" key="6">
    <source>
        <dbReference type="EMBL" id="KXA88729.1"/>
    </source>
</evidence>
<dbReference type="PANTHER" id="PTHR43335:SF4">
    <property type="entry name" value="ABC TRANSPORTER, ATP-BINDING PROTEIN"/>
    <property type="match status" value="1"/>
</dbReference>
<dbReference type="SUPFAM" id="SSF52540">
    <property type="entry name" value="P-loop containing nucleoside triphosphate hydrolases"/>
    <property type="match status" value="1"/>
</dbReference>
<gene>
    <name evidence="6" type="ORF">AKJ61_04310</name>
</gene>
<dbReference type="Pfam" id="PF00005">
    <property type="entry name" value="ABC_tran"/>
    <property type="match status" value="1"/>
</dbReference>
<evidence type="ECO:0000256" key="1">
    <source>
        <dbReference type="ARBA" id="ARBA00005417"/>
    </source>
</evidence>
<dbReference type="GO" id="GO:0016887">
    <property type="term" value="F:ATP hydrolysis activity"/>
    <property type="evidence" value="ECO:0007669"/>
    <property type="project" value="InterPro"/>
</dbReference>